<dbReference type="STRING" id="418495.SAMN05216215_10714"/>
<sequence>MRETITTAVHDAGTVFSVPSISACASPRTLIYEVQCRYCRGIDRLDLELVRSCYHPGAVDHHVSFDGDRDQFIAWLDVELRKAAGSIRASWMA</sequence>
<dbReference type="Proteomes" id="UP000199529">
    <property type="component" value="Unassembled WGS sequence"/>
</dbReference>
<gene>
    <name evidence="1" type="ORF">SAMN05216215_10714</name>
</gene>
<organism evidence="1 2">
    <name type="scientific">Saccharopolyspora shandongensis</name>
    <dbReference type="NCBI Taxonomy" id="418495"/>
    <lineage>
        <taxon>Bacteria</taxon>
        <taxon>Bacillati</taxon>
        <taxon>Actinomycetota</taxon>
        <taxon>Actinomycetes</taxon>
        <taxon>Pseudonocardiales</taxon>
        <taxon>Pseudonocardiaceae</taxon>
        <taxon>Saccharopolyspora</taxon>
    </lineage>
</organism>
<evidence type="ECO:0000313" key="1">
    <source>
        <dbReference type="EMBL" id="SDZ41729.1"/>
    </source>
</evidence>
<dbReference type="SUPFAM" id="SSF54427">
    <property type="entry name" value="NTF2-like"/>
    <property type="match status" value="1"/>
</dbReference>
<dbReference type="AlphaFoldDB" id="A0A1H3SX94"/>
<reference evidence="2" key="1">
    <citation type="submission" date="2016-10" db="EMBL/GenBank/DDBJ databases">
        <authorList>
            <person name="Varghese N."/>
            <person name="Submissions S."/>
        </authorList>
    </citation>
    <scope>NUCLEOTIDE SEQUENCE [LARGE SCALE GENOMIC DNA]</scope>
    <source>
        <strain evidence="2">CGMCC 4.3530</strain>
    </source>
</reference>
<dbReference type="Gene3D" id="3.10.450.50">
    <property type="match status" value="1"/>
</dbReference>
<dbReference type="InterPro" id="IPR032710">
    <property type="entry name" value="NTF2-like_dom_sf"/>
</dbReference>
<keyword evidence="2" id="KW-1185">Reference proteome</keyword>
<protein>
    <submittedName>
        <fullName evidence="1">Uncharacterized protein</fullName>
    </submittedName>
</protein>
<evidence type="ECO:0000313" key="2">
    <source>
        <dbReference type="Proteomes" id="UP000199529"/>
    </source>
</evidence>
<dbReference type="RefSeq" id="WP_177226976.1">
    <property type="nucleotide sequence ID" value="NZ_FNOK01000071.1"/>
</dbReference>
<accession>A0A1H3SX94</accession>
<name>A0A1H3SX94_9PSEU</name>
<dbReference type="PROSITE" id="PS51257">
    <property type="entry name" value="PROKAR_LIPOPROTEIN"/>
    <property type="match status" value="1"/>
</dbReference>
<proteinExistence type="predicted"/>
<dbReference type="EMBL" id="FNOK01000071">
    <property type="protein sequence ID" value="SDZ41729.1"/>
    <property type="molecule type" value="Genomic_DNA"/>
</dbReference>